<evidence type="ECO:0000313" key="2">
    <source>
        <dbReference type="EMBL" id="ADN17438.1"/>
    </source>
</evidence>
<evidence type="ECO:0000259" key="1">
    <source>
        <dbReference type="PROSITE" id="PS51708"/>
    </source>
</evidence>
<dbReference type="SMART" id="SM00880">
    <property type="entry name" value="CHAD"/>
    <property type="match status" value="1"/>
</dbReference>
<feature type="domain" description="CHAD" evidence="1">
    <location>
        <begin position="27"/>
        <end position="329"/>
    </location>
</feature>
<proteinExistence type="predicted"/>
<dbReference type="Pfam" id="PF05235">
    <property type="entry name" value="CHAD"/>
    <property type="match status" value="1"/>
</dbReference>
<dbReference type="PANTHER" id="PTHR39339">
    <property type="entry name" value="SLR1444 PROTEIN"/>
    <property type="match status" value="1"/>
</dbReference>
<dbReference type="Gene3D" id="1.40.20.10">
    <property type="entry name" value="CHAD domain"/>
    <property type="match status" value="1"/>
</dbReference>
<keyword evidence="3" id="KW-1185">Reference proteome</keyword>
<dbReference type="KEGG" id="cyj:Cyan7822_5566"/>
<gene>
    <name evidence="2" type="ordered locus">Cyan7822_5566</name>
</gene>
<dbReference type="eggNOG" id="COG5607">
    <property type="taxonomic scope" value="Bacteria"/>
</dbReference>
<evidence type="ECO:0000313" key="3">
    <source>
        <dbReference type="Proteomes" id="UP000008206"/>
    </source>
</evidence>
<reference evidence="3" key="1">
    <citation type="journal article" date="2011" name="MBio">
        <title>Novel metabolic attributes of the genus Cyanothece, comprising a group of unicellular nitrogen-fixing Cyanobacteria.</title>
        <authorList>
            <person name="Bandyopadhyay A."/>
            <person name="Elvitigala T."/>
            <person name="Welsh E."/>
            <person name="Stockel J."/>
            <person name="Liberton M."/>
            <person name="Min H."/>
            <person name="Sherman L.A."/>
            <person name="Pakrasi H.B."/>
        </authorList>
    </citation>
    <scope>NUCLEOTIDE SEQUENCE [LARGE SCALE GENOMIC DNA]</scope>
    <source>
        <strain evidence="3">PCC 7822</strain>
    </source>
</reference>
<dbReference type="PROSITE" id="PS51708">
    <property type="entry name" value="CHAD"/>
    <property type="match status" value="1"/>
</dbReference>
<sequence length="352" mass="40201">MLNSQASQLQQSGVWVHKMTNVLEQQATTFGDWAYIAIAKHFKKILKHEDHVLKDTDPEDLHQMRVGMRRLRSTIAGFAPALALPKAAKEKTVGKIARILGELRDYDVLEDALKNHYQSTLPEKEQKSLDEALKVLAKRRKKAFKEVEETLQSERYLHLKEGFQSWLEKPTYQEIAKIAIHNILPDLLLPQVSKLMLHPGWLVGVKVEAGEIQFSGGLSSSEVETLLTTEGTSLHELRKEAKRSRYNMELFTQFYGDIYQGYLKDIKAVQSLLGDIQDGFVLSAFLGEVFGEDLSKVMPTLADNFRENRYQKWQEWEGLQAKFLNPKSRKDLHIAILQPSLIKSELEATVNS</sequence>
<organism evidence="2 3">
    <name type="scientific">Gloeothece verrucosa (strain PCC 7822)</name>
    <name type="common">Cyanothece sp. (strain PCC 7822)</name>
    <dbReference type="NCBI Taxonomy" id="497965"/>
    <lineage>
        <taxon>Bacteria</taxon>
        <taxon>Bacillati</taxon>
        <taxon>Cyanobacteriota</taxon>
        <taxon>Cyanophyceae</taxon>
        <taxon>Oscillatoriophycideae</taxon>
        <taxon>Chroococcales</taxon>
        <taxon>Aphanothecaceae</taxon>
        <taxon>Gloeothece</taxon>
        <taxon>Gloeothece verrucosa</taxon>
    </lineage>
</organism>
<dbReference type="PANTHER" id="PTHR39339:SF1">
    <property type="entry name" value="CHAD DOMAIN-CONTAINING PROTEIN"/>
    <property type="match status" value="1"/>
</dbReference>
<dbReference type="Proteomes" id="UP000008206">
    <property type="component" value="Chromosome"/>
</dbReference>
<name>E0UAD3_GLOV7</name>
<dbReference type="HOGENOM" id="CLU_073332_0_0_3"/>
<accession>E0UAD3</accession>
<dbReference type="InterPro" id="IPR007899">
    <property type="entry name" value="CHAD_dom"/>
</dbReference>
<dbReference type="AlphaFoldDB" id="E0UAD3"/>
<dbReference type="InterPro" id="IPR038186">
    <property type="entry name" value="CHAD_dom_sf"/>
</dbReference>
<dbReference type="EMBL" id="CP002198">
    <property type="protein sequence ID" value="ADN17438.1"/>
    <property type="molecule type" value="Genomic_DNA"/>
</dbReference>
<protein>
    <submittedName>
        <fullName evidence="2">CHAD domain containing protein</fullName>
    </submittedName>
</protein>
<dbReference type="STRING" id="497965.Cyan7822_5566"/>